<sequence>MKRADPSLGPGHRAEQSANLCPVSSYPPLLAQKPLPNSNHGEGDKDSTAKNEGTSYSVRGRGAYRVVDVEAWHVVVAHVRWKALVAATL</sequence>
<feature type="region of interest" description="Disordered" evidence="1">
    <location>
        <begin position="1"/>
        <end position="57"/>
    </location>
</feature>
<accession>A0A5D2BM15</accession>
<keyword evidence="3" id="KW-1185">Reference proteome</keyword>
<evidence type="ECO:0000313" key="2">
    <source>
        <dbReference type="EMBL" id="TYG58371.1"/>
    </source>
</evidence>
<organism evidence="2 3">
    <name type="scientific">Gossypium darwinii</name>
    <name type="common">Darwin's cotton</name>
    <name type="synonym">Gossypium barbadense var. darwinii</name>
    <dbReference type="NCBI Taxonomy" id="34276"/>
    <lineage>
        <taxon>Eukaryota</taxon>
        <taxon>Viridiplantae</taxon>
        <taxon>Streptophyta</taxon>
        <taxon>Embryophyta</taxon>
        <taxon>Tracheophyta</taxon>
        <taxon>Spermatophyta</taxon>
        <taxon>Magnoliopsida</taxon>
        <taxon>eudicotyledons</taxon>
        <taxon>Gunneridae</taxon>
        <taxon>Pentapetalae</taxon>
        <taxon>rosids</taxon>
        <taxon>malvids</taxon>
        <taxon>Malvales</taxon>
        <taxon>Malvaceae</taxon>
        <taxon>Malvoideae</taxon>
        <taxon>Gossypium</taxon>
    </lineage>
</organism>
<dbReference type="EMBL" id="CM017708">
    <property type="protein sequence ID" value="TYG58371.1"/>
    <property type="molecule type" value="Genomic_DNA"/>
</dbReference>
<protein>
    <submittedName>
        <fullName evidence="2">Uncharacterized protein</fullName>
    </submittedName>
</protein>
<dbReference type="AlphaFoldDB" id="A0A5D2BM15"/>
<evidence type="ECO:0000313" key="3">
    <source>
        <dbReference type="Proteomes" id="UP000323506"/>
    </source>
</evidence>
<reference evidence="2 3" key="1">
    <citation type="submission" date="2019-06" db="EMBL/GenBank/DDBJ databases">
        <title>WGS assembly of Gossypium darwinii.</title>
        <authorList>
            <person name="Chen Z.J."/>
            <person name="Sreedasyam A."/>
            <person name="Ando A."/>
            <person name="Song Q."/>
            <person name="De L."/>
            <person name="Hulse-Kemp A."/>
            <person name="Ding M."/>
            <person name="Ye W."/>
            <person name="Kirkbride R."/>
            <person name="Jenkins J."/>
            <person name="Plott C."/>
            <person name="Lovell J."/>
            <person name="Lin Y.-M."/>
            <person name="Vaughn R."/>
            <person name="Liu B."/>
            <person name="Li W."/>
            <person name="Simpson S."/>
            <person name="Scheffler B."/>
            <person name="Saski C."/>
            <person name="Grover C."/>
            <person name="Hu G."/>
            <person name="Conover J."/>
            <person name="Carlson J."/>
            <person name="Shu S."/>
            <person name="Boston L."/>
            <person name="Williams M."/>
            <person name="Peterson D."/>
            <person name="Mcgee K."/>
            <person name="Jones D."/>
            <person name="Wendel J."/>
            <person name="Stelly D."/>
            <person name="Grimwood J."/>
            <person name="Schmutz J."/>
        </authorList>
    </citation>
    <scope>NUCLEOTIDE SEQUENCE [LARGE SCALE GENOMIC DNA]</scope>
    <source>
        <strain evidence="2">1808015.09</strain>
    </source>
</reference>
<name>A0A5D2BM15_GOSDA</name>
<dbReference type="Proteomes" id="UP000323506">
    <property type="component" value="Chromosome D08"/>
</dbReference>
<gene>
    <name evidence="2" type="ORF">ES288_D08G216800v1</name>
</gene>
<evidence type="ECO:0000256" key="1">
    <source>
        <dbReference type="SAM" id="MobiDB-lite"/>
    </source>
</evidence>
<proteinExistence type="predicted"/>